<evidence type="ECO:0000313" key="2">
    <source>
        <dbReference type="Proteomes" id="UP000798662"/>
    </source>
</evidence>
<organism evidence="1 2">
    <name type="scientific">Pyropia yezoensis</name>
    <name type="common">Susabi-nori</name>
    <name type="synonym">Porphyra yezoensis</name>
    <dbReference type="NCBI Taxonomy" id="2788"/>
    <lineage>
        <taxon>Eukaryota</taxon>
        <taxon>Rhodophyta</taxon>
        <taxon>Bangiophyceae</taxon>
        <taxon>Bangiales</taxon>
        <taxon>Bangiaceae</taxon>
        <taxon>Pyropia</taxon>
    </lineage>
</organism>
<keyword evidence="2" id="KW-1185">Reference proteome</keyword>
<name>A0ACC3CER3_PYRYE</name>
<evidence type="ECO:0000313" key="1">
    <source>
        <dbReference type="EMBL" id="KAK1868585.1"/>
    </source>
</evidence>
<dbReference type="Proteomes" id="UP000798662">
    <property type="component" value="Chromosome 3"/>
</dbReference>
<protein>
    <submittedName>
        <fullName evidence="1">Uncharacterized protein</fullName>
    </submittedName>
</protein>
<reference evidence="1" key="1">
    <citation type="submission" date="2019-11" db="EMBL/GenBank/DDBJ databases">
        <title>Nori genome reveals adaptations in red seaweeds to the harsh intertidal environment.</title>
        <authorList>
            <person name="Wang D."/>
            <person name="Mao Y."/>
        </authorList>
    </citation>
    <scope>NUCLEOTIDE SEQUENCE</scope>
    <source>
        <tissue evidence="1">Gametophyte</tissue>
    </source>
</reference>
<dbReference type="EMBL" id="CM020620">
    <property type="protein sequence ID" value="KAK1868585.1"/>
    <property type="molecule type" value="Genomic_DNA"/>
</dbReference>
<gene>
    <name evidence="1" type="ORF">I4F81_011070</name>
</gene>
<sequence>MLAVDARGAAALAVVLLASEVLSTLAVIIRGVVTLNTRTAARFGDALRHAYSGALDTAGPEPTAARLYLRKVGGGPLDAAYASSAAAAALVVELLRALVASGAVRSAAVQAKLLLLLGDAVTDTHGLLHGLRTAPGGRELLLGVWGMYERPAEVSPAAAPVVSACAARVLSELLSTAPLPTRLLFAGDVRAEARADGCGCRSAAAVLVNAFRAAVAAGDGDSFRTHLVLLVELMPDTRTWRQAAVYDLAGAVDAARGRLETLGVADLPEAGRVLRGLAETLAEDAARRVCDVCGGGGGRLQACGRCRAVRFCSRACQERAWRAGHRSECVVTAGGCGCRGGVGWAARPGRRWWDSTVFGPPFGGK</sequence>
<accession>A0ACC3CER3</accession>
<proteinExistence type="predicted"/>
<comment type="caution">
    <text evidence="1">The sequence shown here is derived from an EMBL/GenBank/DDBJ whole genome shotgun (WGS) entry which is preliminary data.</text>
</comment>